<dbReference type="SUPFAM" id="SSF52374">
    <property type="entry name" value="Nucleotidylyl transferase"/>
    <property type="match status" value="1"/>
</dbReference>
<dbReference type="Pfam" id="PF00749">
    <property type="entry name" value="tRNA-synt_1c"/>
    <property type="match status" value="1"/>
</dbReference>
<dbReference type="EMBL" id="JACHVC010000008">
    <property type="protein sequence ID" value="MBC2606139.1"/>
    <property type="molecule type" value="Genomic_DNA"/>
</dbReference>
<comment type="similarity">
    <text evidence="7">Belongs to the class-I aminoacyl-tRNA synthetase family.</text>
</comment>
<dbReference type="GO" id="GO:0006424">
    <property type="term" value="P:glutamyl-tRNA aminoacylation"/>
    <property type="evidence" value="ECO:0007669"/>
    <property type="project" value="TreeGrafter"/>
</dbReference>
<keyword evidence="5 7" id="KW-0067">ATP-binding</keyword>
<evidence type="ECO:0000256" key="3">
    <source>
        <dbReference type="ARBA" id="ARBA00022741"/>
    </source>
</evidence>
<dbReference type="InterPro" id="IPR001412">
    <property type="entry name" value="aa-tRNA-synth_I_CS"/>
</dbReference>
<dbReference type="GO" id="GO:0005524">
    <property type="term" value="F:ATP binding"/>
    <property type="evidence" value="ECO:0007669"/>
    <property type="project" value="UniProtKB-KW"/>
</dbReference>
<keyword evidence="3 7" id="KW-0547">Nucleotide-binding</keyword>
<evidence type="ECO:0000256" key="2">
    <source>
        <dbReference type="ARBA" id="ARBA00022723"/>
    </source>
</evidence>
<dbReference type="GO" id="GO:0005829">
    <property type="term" value="C:cytosol"/>
    <property type="evidence" value="ECO:0007669"/>
    <property type="project" value="TreeGrafter"/>
</dbReference>
<evidence type="ECO:0000256" key="5">
    <source>
        <dbReference type="ARBA" id="ARBA00022840"/>
    </source>
</evidence>
<gene>
    <name evidence="9" type="primary">gluQRS</name>
    <name evidence="9" type="ORF">H5P27_08780</name>
</gene>
<keyword evidence="2" id="KW-0479">Metal-binding</keyword>
<evidence type="ECO:0000313" key="10">
    <source>
        <dbReference type="Proteomes" id="UP000526501"/>
    </source>
</evidence>
<keyword evidence="10" id="KW-1185">Reference proteome</keyword>
<accession>A0A7X1E8A3</accession>
<evidence type="ECO:0000259" key="8">
    <source>
        <dbReference type="Pfam" id="PF00749"/>
    </source>
</evidence>
<protein>
    <submittedName>
        <fullName evidence="9">tRNA glutamyl-Q(34) synthetase GluQRS</fullName>
        <ecNumber evidence="9">6.1.1.-</ecNumber>
    </submittedName>
</protein>
<dbReference type="InterPro" id="IPR020058">
    <property type="entry name" value="Glu/Gln-tRNA-synth_Ib_cat-dom"/>
</dbReference>
<name>A0A7X1E8A3_9BACT</name>
<reference evidence="9 10" key="1">
    <citation type="submission" date="2020-07" db="EMBL/GenBank/DDBJ databases">
        <authorList>
            <person name="Feng X."/>
        </authorList>
    </citation>
    <scope>NUCLEOTIDE SEQUENCE [LARGE SCALE GENOMIC DNA]</scope>
    <source>
        <strain evidence="9 10">JCM23202</strain>
    </source>
</reference>
<dbReference type="RefSeq" id="WP_185660031.1">
    <property type="nucleotide sequence ID" value="NZ_CAWPOO010000008.1"/>
</dbReference>
<feature type="domain" description="Glutamyl/glutaminyl-tRNA synthetase class Ib catalytic" evidence="8">
    <location>
        <begin position="10"/>
        <end position="265"/>
    </location>
</feature>
<evidence type="ECO:0000256" key="6">
    <source>
        <dbReference type="ARBA" id="ARBA00023146"/>
    </source>
</evidence>
<comment type="caution">
    <text evidence="9">The sequence shown here is derived from an EMBL/GenBank/DDBJ whole genome shotgun (WGS) entry which is preliminary data.</text>
</comment>
<organism evidence="9 10">
    <name type="scientific">Pelagicoccus albus</name>
    <dbReference type="NCBI Taxonomy" id="415222"/>
    <lineage>
        <taxon>Bacteria</taxon>
        <taxon>Pseudomonadati</taxon>
        <taxon>Verrucomicrobiota</taxon>
        <taxon>Opitutia</taxon>
        <taxon>Puniceicoccales</taxon>
        <taxon>Pelagicoccaceae</taxon>
        <taxon>Pelagicoccus</taxon>
    </lineage>
</organism>
<dbReference type="PRINTS" id="PR00987">
    <property type="entry name" value="TRNASYNTHGLU"/>
</dbReference>
<dbReference type="PANTHER" id="PTHR43311">
    <property type="entry name" value="GLUTAMATE--TRNA LIGASE"/>
    <property type="match status" value="1"/>
</dbReference>
<evidence type="ECO:0000256" key="4">
    <source>
        <dbReference type="ARBA" id="ARBA00022833"/>
    </source>
</evidence>
<sequence>MSQSSAYVGRVAPTPTGYMHLGHACTFLEAQRRARLVKGRLLLRIEDLDQSRCKPEFVSALEEDLAWAGLEWELPVVKQSERISYFQEILLRLKADGFVFPCSCSRKDVAEAIRAPHESGGELIYPGTCREKELAFASAEDLFTINWRFRVPDGKRIQFKDGRLGDQSFLAGEDFGDFLVWRKDGFPSYELAVVADDVAQGVTEIVRGEDLLLSTARQLLLYEALGAKVPAFFHCPLILDTDGKRLAKRAGSKGLRELRTSGVTPADLISLGRSSLAG</sequence>
<dbReference type="InterPro" id="IPR000924">
    <property type="entry name" value="Glu/Gln-tRNA-synth"/>
</dbReference>
<dbReference type="GO" id="GO:0004818">
    <property type="term" value="F:glutamate-tRNA ligase activity"/>
    <property type="evidence" value="ECO:0007669"/>
    <property type="project" value="TreeGrafter"/>
</dbReference>
<dbReference type="NCBIfam" id="NF004315">
    <property type="entry name" value="PRK05710.1-4"/>
    <property type="match status" value="1"/>
</dbReference>
<dbReference type="PROSITE" id="PS00178">
    <property type="entry name" value="AA_TRNA_LIGASE_I"/>
    <property type="match status" value="1"/>
</dbReference>
<evidence type="ECO:0000313" key="9">
    <source>
        <dbReference type="EMBL" id="MBC2606139.1"/>
    </source>
</evidence>
<evidence type="ECO:0000256" key="1">
    <source>
        <dbReference type="ARBA" id="ARBA00022598"/>
    </source>
</evidence>
<keyword evidence="4" id="KW-0862">Zinc</keyword>
<dbReference type="Proteomes" id="UP000526501">
    <property type="component" value="Unassembled WGS sequence"/>
</dbReference>
<dbReference type="InterPro" id="IPR049940">
    <property type="entry name" value="GluQ/Sye"/>
</dbReference>
<proteinExistence type="inferred from homology"/>
<dbReference type="EC" id="6.1.1.-" evidence="9"/>
<keyword evidence="6 7" id="KW-0030">Aminoacyl-tRNA synthetase</keyword>
<dbReference type="Gene3D" id="3.40.50.620">
    <property type="entry name" value="HUPs"/>
    <property type="match status" value="1"/>
</dbReference>
<keyword evidence="1 7" id="KW-0436">Ligase</keyword>
<dbReference type="AlphaFoldDB" id="A0A7X1E8A3"/>
<dbReference type="PANTHER" id="PTHR43311:SF1">
    <property type="entry name" value="GLUTAMYL-Q TRNA(ASP) SYNTHETASE"/>
    <property type="match status" value="1"/>
</dbReference>
<dbReference type="InterPro" id="IPR014729">
    <property type="entry name" value="Rossmann-like_a/b/a_fold"/>
</dbReference>
<evidence type="ECO:0000256" key="7">
    <source>
        <dbReference type="RuleBase" id="RU363037"/>
    </source>
</evidence>
<keyword evidence="7" id="KW-0648">Protein biosynthesis</keyword>